<evidence type="ECO:0000256" key="3">
    <source>
        <dbReference type="ARBA" id="ARBA00023235"/>
    </source>
</evidence>
<dbReference type="CDD" id="cd00165">
    <property type="entry name" value="S4"/>
    <property type="match status" value="1"/>
</dbReference>
<keyword evidence="2 4" id="KW-0694">RNA-binding</keyword>
<evidence type="ECO:0000256" key="4">
    <source>
        <dbReference type="PROSITE-ProRule" id="PRU00182"/>
    </source>
</evidence>
<dbReference type="CDD" id="cd02553">
    <property type="entry name" value="PseudoU_synth_RsuA"/>
    <property type="match status" value="1"/>
</dbReference>
<comment type="similarity">
    <text evidence="1 5">Belongs to the pseudouridine synthase RsuA family.</text>
</comment>
<dbReference type="OrthoDB" id="9807213at2"/>
<evidence type="ECO:0000259" key="6">
    <source>
        <dbReference type="SMART" id="SM00363"/>
    </source>
</evidence>
<dbReference type="InterPro" id="IPR050343">
    <property type="entry name" value="RsuA_PseudoU_synthase"/>
</dbReference>
<dbReference type="InterPro" id="IPR042092">
    <property type="entry name" value="PsdUridine_s_RsuA/RluB/E/F_cat"/>
</dbReference>
<keyword evidence="8" id="KW-1185">Reference proteome</keyword>
<accession>A0A0R2IRM9</accession>
<dbReference type="InterPro" id="IPR006145">
    <property type="entry name" value="PsdUridine_synth_RsuA/RluA"/>
</dbReference>
<dbReference type="GO" id="GO:0003723">
    <property type="term" value="F:RNA binding"/>
    <property type="evidence" value="ECO:0007669"/>
    <property type="project" value="UniProtKB-KW"/>
</dbReference>
<evidence type="ECO:0000256" key="1">
    <source>
        <dbReference type="ARBA" id="ARBA00008348"/>
    </source>
</evidence>
<evidence type="ECO:0000256" key="2">
    <source>
        <dbReference type="ARBA" id="ARBA00022884"/>
    </source>
</evidence>
<feature type="domain" description="RNA-binding S4" evidence="6">
    <location>
        <begin position="1"/>
        <end position="60"/>
    </location>
</feature>
<dbReference type="Gene3D" id="3.30.70.1560">
    <property type="entry name" value="Alpha-L RNA-binding motif"/>
    <property type="match status" value="1"/>
</dbReference>
<dbReference type="InterPro" id="IPR020094">
    <property type="entry name" value="TruA/RsuA/RluB/E/F_N"/>
</dbReference>
<dbReference type="NCBIfam" id="TIGR00093">
    <property type="entry name" value="pseudouridine synthase"/>
    <property type="match status" value="1"/>
</dbReference>
<proteinExistence type="inferred from homology"/>
<dbReference type="InterPro" id="IPR020103">
    <property type="entry name" value="PsdUridine_synth_cat_dom_sf"/>
</dbReference>
<dbReference type="Pfam" id="PF00849">
    <property type="entry name" value="PseudoU_synth_2"/>
    <property type="match status" value="1"/>
</dbReference>
<dbReference type="STRING" id="319652.IV80_GL000344"/>
<dbReference type="InterPro" id="IPR018496">
    <property type="entry name" value="PsdUridine_synth_RsuA/RluB_CS"/>
</dbReference>
<name>A0A0R2IRM9_9LACO</name>
<dbReference type="PANTHER" id="PTHR47683:SF4">
    <property type="entry name" value="PSEUDOURIDINE SYNTHASE"/>
    <property type="match status" value="1"/>
</dbReference>
<dbReference type="EC" id="5.4.99.-" evidence="5"/>
<dbReference type="PATRIC" id="fig|319652.3.peg.347"/>
<dbReference type="AlphaFoldDB" id="A0A0R2IRM9"/>
<evidence type="ECO:0000313" key="8">
    <source>
        <dbReference type="Proteomes" id="UP000051568"/>
    </source>
</evidence>
<dbReference type="RefSeq" id="WP_057748570.1">
    <property type="nucleotide sequence ID" value="NZ_BJVH01000001.1"/>
</dbReference>
<dbReference type="InterPro" id="IPR002942">
    <property type="entry name" value="S4_RNA-bd"/>
</dbReference>
<dbReference type="FunFam" id="3.30.70.1560:FF:000001">
    <property type="entry name" value="Pseudouridine synthase"/>
    <property type="match status" value="1"/>
</dbReference>
<dbReference type="EMBL" id="JQBR01000001">
    <property type="protein sequence ID" value="KRN67800.1"/>
    <property type="molecule type" value="Genomic_DNA"/>
</dbReference>
<dbReference type="PANTHER" id="PTHR47683">
    <property type="entry name" value="PSEUDOURIDINE SYNTHASE FAMILY PROTEIN-RELATED"/>
    <property type="match status" value="1"/>
</dbReference>
<dbReference type="SUPFAM" id="SSF55174">
    <property type="entry name" value="Alpha-L RNA-binding motif"/>
    <property type="match status" value="1"/>
</dbReference>
<dbReference type="InterPro" id="IPR036986">
    <property type="entry name" value="S4_RNA-bd_sf"/>
</dbReference>
<dbReference type="SUPFAM" id="SSF55120">
    <property type="entry name" value="Pseudouridine synthase"/>
    <property type="match status" value="1"/>
</dbReference>
<evidence type="ECO:0000256" key="5">
    <source>
        <dbReference type="RuleBase" id="RU003887"/>
    </source>
</evidence>
<reference evidence="7 8" key="1">
    <citation type="journal article" date="2015" name="Genome Announc.">
        <title>Expanding the biotechnology potential of lactobacilli through comparative genomics of 213 strains and associated genera.</title>
        <authorList>
            <person name="Sun Z."/>
            <person name="Harris H.M."/>
            <person name="McCann A."/>
            <person name="Guo C."/>
            <person name="Argimon S."/>
            <person name="Zhang W."/>
            <person name="Yang X."/>
            <person name="Jeffery I.B."/>
            <person name="Cooney J.C."/>
            <person name="Kagawa T.F."/>
            <person name="Liu W."/>
            <person name="Song Y."/>
            <person name="Salvetti E."/>
            <person name="Wrobel A."/>
            <person name="Rasinkangas P."/>
            <person name="Parkhill J."/>
            <person name="Rea M.C."/>
            <person name="O'Sullivan O."/>
            <person name="Ritari J."/>
            <person name="Douillard F.P."/>
            <person name="Paul Ross R."/>
            <person name="Yang R."/>
            <person name="Briner A.E."/>
            <person name="Felis G.E."/>
            <person name="de Vos W.M."/>
            <person name="Barrangou R."/>
            <person name="Klaenhammer T.R."/>
            <person name="Caufield P.W."/>
            <person name="Cui Y."/>
            <person name="Zhang H."/>
            <person name="O'Toole P.W."/>
        </authorList>
    </citation>
    <scope>NUCLEOTIDE SEQUENCE [LARGE SCALE GENOMIC DNA]</scope>
    <source>
        <strain evidence="7 8">DSM 17757</strain>
    </source>
</reference>
<protein>
    <recommendedName>
        <fullName evidence="5">Pseudouridine synthase</fullName>
        <ecNumber evidence="5">5.4.99.-</ecNumber>
    </recommendedName>
</protein>
<dbReference type="InterPro" id="IPR000748">
    <property type="entry name" value="PsdUridine_synth_RsuA/RluB/E/F"/>
</dbReference>
<dbReference type="Proteomes" id="UP000051568">
    <property type="component" value="Unassembled WGS sequence"/>
</dbReference>
<dbReference type="PROSITE" id="PS50889">
    <property type="entry name" value="S4"/>
    <property type="match status" value="1"/>
</dbReference>
<dbReference type="GO" id="GO:0000455">
    <property type="term" value="P:enzyme-directed rRNA pseudouridine synthesis"/>
    <property type="evidence" value="ECO:0007669"/>
    <property type="project" value="UniProtKB-ARBA"/>
</dbReference>
<comment type="caution">
    <text evidence="7">The sequence shown here is derived from an EMBL/GenBank/DDBJ whole genome shotgun (WGS) entry which is preliminary data.</text>
</comment>
<dbReference type="Gene3D" id="3.30.70.580">
    <property type="entry name" value="Pseudouridine synthase I, catalytic domain, N-terminal subdomain"/>
    <property type="match status" value="1"/>
</dbReference>
<dbReference type="GO" id="GO:0120159">
    <property type="term" value="F:rRNA pseudouridine synthase activity"/>
    <property type="evidence" value="ECO:0007669"/>
    <property type="project" value="UniProtKB-ARBA"/>
</dbReference>
<dbReference type="GO" id="GO:0005829">
    <property type="term" value="C:cytosol"/>
    <property type="evidence" value="ECO:0007669"/>
    <property type="project" value="UniProtKB-ARBA"/>
</dbReference>
<dbReference type="SMART" id="SM00363">
    <property type="entry name" value="S4"/>
    <property type="match status" value="1"/>
</dbReference>
<dbReference type="Gene3D" id="3.10.290.10">
    <property type="entry name" value="RNA-binding S4 domain"/>
    <property type="match status" value="1"/>
</dbReference>
<keyword evidence="3 5" id="KW-0413">Isomerase</keyword>
<sequence length="242" mass="27099">MRIDKFLHQMNIGTRSQITQLIKKGVVTLNTHRVISGKTQVTPGQDLVKLGEREVAYQVHYYYLLNKPLGVISASTDRHQKTVMDLFNKSDYRSDLFPVGRLDKDTEGLVLITNDGDLAHKLLSPAHHVKKTYEATVTGKLSADTIEEFAKGITLKDGTQLQGAALQILNYNKLEDTTEVTIEIQEGKYHQIRRMFGAIGQRVVHLQRIKMGSLAIDVGLLPGNYRELSQAEVDDLMALTNA</sequence>
<gene>
    <name evidence="7" type="ORF">IV80_GL000344</name>
</gene>
<evidence type="ECO:0000313" key="7">
    <source>
        <dbReference type="EMBL" id="KRN67800.1"/>
    </source>
</evidence>
<dbReference type="Pfam" id="PF01479">
    <property type="entry name" value="S4"/>
    <property type="match status" value="1"/>
</dbReference>
<dbReference type="PROSITE" id="PS01149">
    <property type="entry name" value="PSI_RSU"/>
    <property type="match status" value="1"/>
</dbReference>
<organism evidence="7 8">
    <name type="scientific">Pediococcus cellicola</name>
    <dbReference type="NCBI Taxonomy" id="319652"/>
    <lineage>
        <taxon>Bacteria</taxon>
        <taxon>Bacillati</taxon>
        <taxon>Bacillota</taxon>
        <taxon>Bacilli</taxon>
        <taxon>Lactobacillales</taxon>
        <taxon>Lactobacillaceae</taxon>
        <taxon>Pediococcus</taxon>
    </lineage>
</organism>